<evidence type="ECO:0000259" key="2">
    <source>
        <dbReference type="PROSITE" id="PS51708"/>
    </source>
</evidence>
<protein>
    <submittedName>
        <fullName evidence="3">CHAD domain-containing protein</fullName>
    </submittedName>
</protein>
<dbReference type="Pfam" id="PF01928">
    <property type="entry name" value="CYTH"/>
    <property type="match status" value="1"/>
</dbReference>
<dbReference type="Proteomes" id="UP001331561">
    <property type="component" value="Unassembled WGS sequence"/>
</dbReference>
<dbReference type="PROSITE" id="PS51707">
    <property type="entry name" value="CYTH"/>
    <property type="match status" value="1"/>
</dbReference>
<evidence type="ECO:0000313" key="3">
    <source>
        <dbReference type="EMBL" id="MEC5386313.1"/>
    </source>
</evidence>
<dbReference type="SMART" id="SM00880">
    <property type="entry name" value="CHAD"/>
    <property type="match status" value="1"/>
</dbReference>
<dbReference type="Pfam" id="PF05235">
    <property type="entry name" value="CHAD"/>
    <property type="match status" value="1"/>
</dbReference>
<reference evidence="3 4" key="1">
    <citation type="submission" date="2024-01" db="EMBL/GenBank/DDBJ databases">
        <title>Uliginosibacterium soil sp. nov.</title>
        <authorList>
            <person name="Lv Y."/>
        </authorList>
    </citation>
    <scope>NUCLEOTIDE SEQUENCE [LARGE SCALE GENOMIC DNA]</scope>
    <source>
        <strain evidence="3 4">H3</strain>
    </source>
</reference>
<gene>
    <name evidence="3" type="ORF">VVD49_11305</name>
</gene>
<dbReference type="EMBL" id="JAYXHS010000002">
    <property type="protein sequence ID" value="MEC5386313.1"/>
    <property type="molecule type" value="Genomic_DNA"/>
</dbReference>
<proteinExistence type="predicted"/>
<comment type="caution">
    <text evidence="3">The sequence shown here is derived from an EMBL/GenBank/DDBJ whole genome shotgun (WGS) entry which is preliminary data.</text>
</comment>
<dbReference type="InterPro" id="IPR007899">
    <property type="entry name" value="CHAD_dom"/>
</dbReference>
<dbReference type="Gene3D" id="1.40.20.10">
    <property type="entry name" value="CHAD domain"/>
    <property type="match status" value="1"/>
</dbReference>
<dbReference type="InterPro" id="IPR039013">
    <property type="entry name" value="YgiF"/>
</dbReference>
<dbReference type="CDD" id="cd07756">
    <property type="entry name" value="CYTH-like_Pase_CHAD"/>
    <property type="match status" value="1"/>
</dbReference>
<evidence type="ECO:0000259" key="1">
    <source>
        <dbReference type="PROSITE" id="PS51707"/>
    </source>
</evidence>
<feature type="domain" description="CHAD" evidence="2">
    <location>
        <begin position="223"/>
        <end position="502"/>
    </location>
</feature>
<dbReference type="InterPro" id="IPR038186">
    <property type="entry name" value="CHAD_dom_sf"/>
</dbReference>
<organism evidence="3 4">
    <name type="scientific">Uliginosibacterium silvisoli</name>
    <dbReference type="NCBI Taxonomy" id="3114758"/>
    <lineage>
        <taxon>Bacteria</taxon>
        <taxon>Pseudomonadati</taxon>
        <taxon>Pseudomonadota</taxon>
        <taxon>Betaproteobacteria</taxon>
        <taxon>Rhodocyclales</taxon>
        <taxon>Zoogloeaceae</taxon>
        <taxon>Uliginosibacterium</taxon>
    </lineage>
</organism>
<name>A0ABU6K320_9RHOO</name>
<dbReference type="PROSITE" id="PS51708">
    <property type="entry name" value="CHAD"/>
    <property type="match status" value="1"/>
</dbReference>
<keyword evidence="4" id="KW-1185">Reference proteome</keyword>
<feature type="domain" description="CYTH" evidence="1">
    <location>
        <begin position="2"/>
        <end position="208"/>
    </location>
</feature>
<dbReference type="SUPFAM" id="SSF55154">
    <property type="entry name" value="CYTH-like phosphatases"/>
    <property type="match status" value="1"/>
</dbReference>
<dbReference type="InterPro" id="IPR023577">
    <property type="entry name" value="CYTH_domain"/>
</dbReference>
<evidence type="ECO:0000313" key="4">
    <source>
        <dbReference type="Proteomes" id="UP001331561"/>
    </source>
</evidence>
<dbReference type="PANTHER" id="PTHR39569">
    <property type="entry name" value="INORGANIC TRIPHOSPHATASE"/>
    <property type="match status" value="1"/>
</dbReference>
<dbReference type="PANTHER" id="PTHR39569:SF1">
    <property type="entry name" value="INORGANIC TRIPHOSPHATASE"/>
    <property type="match status" value="1"/>
</dbReference>
<dbReference type="Gene3D" id="2.40.320.10">
    <property type="entry name" value="Hypothetical Protein Pfu-838710-001"/>
    <property type="match status" value="1"/>
</dbReference>
<dbReference type="RefSeq" id="WP_327599284.1">
    <property type="nucleotide sequence ID" value="NZ_JAYXHS010000002.1"/>
</dbReference>
<dbReference type="InterPro" id="IPR033469">
    <property type="entry name" value="CYTH-like_dom_sf"/>
</dbReference>
<accession>A0ABU6K320</accession>
<sequence>MAREIELKLAFPPEALKSITRHPLIAATTRIGRAQTLENTYYDTPDETLGKALIAVRTRRIGNRWLQTIKSANASAGGLSSRPEWEQPFNRKTNRFDFSVVDDVATRELLEKNAESIAPLFTTTFRRETREFAPHPGLRILLMIDTGTVSSGSADSLRTAPISELELELAEGEASDLLDYALQLGADLPLMPEDVSKAQRGYQLLHNEPARAVRARNVALDAAMTPHAAFLALAFECLQAWQANALGALTHDDPEFIHQFRVSLRRLRTLLRILNPQLPSGFAELWQEQLGQLANDVGQARDLDVMHESLLHEPAQGPDAPTFETLIQHLGDASQTARLDVRNVLHSPYSRILLLQFSKALHTLATPTDAPALQDFARDSLRTLRKQVARRLERAQKTKERDDLHRVRIALKRLRYALEFFASLFSEKLAKPYQRKLGKILGELGELNDIAVGRNTLRQWAQTQENLRETSIWIAGWHAAQEQRRSRRALEGTAALLKMSEPWKRRGKNTVT</sequence>
<dbReference type="SMART" id="SM01118">
    <property type="entry name" value="CYTH"/>
    <property type="match status" value="1"/>
</dbReference>